<accession>A0A062V6F1</accession>
<dbReference type="RefSeq" id="WP_048090232.1">
    <property type="nucleotide sequence ID" value="NZ_JMIY01000003.1"/>
</dbReference>
<dbReference type="OrthoDB" id="39930at2157"/>
<name>A0A062V6F1_9EURY</name>
<evidence type="ECO:0000313" key="2">
    <source>
        <dbReference type="Proteomes" id="UP000027153"/>
    </source>
</evidence>
<reference evidence="1 2" key="1">
    <citation type="journal article" date="2013" name="Nature">
        <title>Anaerobic oxidation of methane coupled to nitrate reduction in a novel archaeal lineage.</title>
        <authorList>
            <person name="Haroon M.F."/>
            <person name="Hu S."/>
            <person name="Shi Y."/>
            <person name="Imelfort M."/>
            <person name="Keller J."/>
            <person name="Hugenholtz P."/>
            <person name="Yuan Z."/>
            <person name="Tyson G.W."/>
        </authorList>
    </citation>
    <scope>NUCLEOTIDE SEQUENCE [LARGE SCALE GENOMIC DNA]</scope>
    <source>
        <strain evidence="1 2">ANME-2d</strain>
    </source>
</reference>
<proteinExistence type="predicted"/>
<dbReference type="AlphaFoldDB" id="A0A062V6F1"/>
<gene>
    <name evidence="1" type="ORF">ANME2D_01577</name>
</gene>
<evidence type="ECO:0000313" key="1">
    <source>
        <dbReference type="EMBL" id="KCZ72173.1"/>
    </source>
</evidence>
<comment type="caution">
    <text evidence="1">The sequence shown here is derived from an EMBL/GenBank/DDBJ whole genome shotgun (WGS) entry which is preliminary data.</text>
</comment>
<protein>
    <recommendedName>
        <fullName evidence="3">Ribbon-helix-helix protein CopG domain-containing protein</fullName>
    </recommendedName>
</protein>
<keyword evidence="2" id="KW-1185">Reference proteome</keyword>
<organism evidence="1 2">
    <name type="scientific">Candidatus Methanoperedens nitratireducens</name>
    <dbReference type="NCBI Taxonomy" id="1392998"/>
    <lineage>
        <taxon>Archaea</taxon>
        <taxon>Methanobacteriati</taxon>
        <taxon>Methanobacteriota</taxon>
        <taxon>Stenosarchaea group</taxon>
        <taxon>Methanomicrobia</taxon>
        <taxon>Methanosarcinales</taxon>
        <taxon>ANME-2 cluster</taxon>
        <taxon>Candidatus Methanoperedentaceae</taxon>
        <taxon>Candidatus Methanoperedens</taxon>
    </lineage>
</organism>
<evidence type="ECO:0008006" key="3">
    <source>
        <dbReference type="Google" id="ProtNLM"/>
    </source>
</evidence>
<dbReference type="Proteomes" id="UP000027153">
    <property type="component" value="Unassembled WGS sequence"/>
</dbReference>
<dbReference type="EMBL" id="JMIY01000003">
    <property type="protein sequence ID" value="KCZ72173.1"/>
    <property type="molecule type" value="Genomic_DNA"/>
</dbReference>
<sequence length="92" mass="10913">MTNITLSIPNEVHHKMKMHKEIRWSEVVRRAITEFIGKLEEKGAEMTTKELLEELGDDFRKKLNELSFEKAEKGYEKMRAAEWKRVSSIQTF</sequence>